<dbReference type="SUPFAM" id="SSF55846">
    <property type="entry name" value="N-acetylmuramoyl-L-alanine amidase-like"/>
    <property type="match status" value="1"/>
</dbReference>
<evidence type="ECO:0000313" key="10">
    <source>
        <dbReference type="WBParaSite" id="PSAMB.scaffold902size38875.g9535.t1"/>
    </source>
</evidence>
<dbReference type="InterPro" id="IPR000859">
    <property type="entry name" value="CUB_dom"/>
</dbReference>
<dbReference type="PANTHER" id="PTHR30417:SF1">
    <property type="entry name" value="N-ACETYLMURAMOYL-L-ALANINE AMIDASE AMID"/>
    <property type="match status" value="1"/>
</dbReference>
<dbReference type="InterPro" id="IPR002502">
    <property type="entry name" value="Amidase_domain"/>
</dbReference>
<sequence>MLFIKATCFCFLFATTVAQSNTCPTTEYNPPSGVIQSPGFAQQLKYGNDVSCVYNIKVAVGSRVLLTINSFATEMCCDKLYIYDGPSVQSPLLIAWSGLVSAGSYIEATGNVVTVNFRTDNTVNDVGFSIQYGPTNAQLTSTTTAKPPLQFVDWRDQSIYWNDRPSPTDIHAIVLHHTVDLTAQATLDALINRHLSVHYIVEKNGTIYQMVDERNRAWHAGPGTWGSFHDLNDVSVGIEIVNSGAEPFPVVQEEAVAALCQMIINRWNILPKNIVSHADFLMADKTDVSGYFDYKLFYAALGFYPGLYITSLPVSEQTNVLYQSSTTFNSAVLTLQQQLHQ</sequence>
<evidence type="ECO:0000313" key="9">
    <source>
        <dbReference type="Proteomes" id="UP000887566"/>
    </source>
</evidence>
<dbReference type="InterPro" id="IPR035914">
    <property type="entry name" value="Sperma_CUB_dom_sf"/>
</dbReference>
<dbReference type="InterPro" id="IPR051206">
    <property type="entry name" value="NAMLAA_amidase_2"/>
</dbReference>
<keyword evidence="7" id="KW-0732">Signal</keyword>
<dbReference type="SMART" id="SM00644">
    <property type="entry name" value="Ami_2"/>
    <property type="match status" value="1"/>
</dbReference>
<comment type="caution">
    <text evidence="6">Lacks conserved residue(s) required for the propagation of feature annotation.</text>
</comment>
<dbReference type="EC" id="3.5.1.28" evidence="2"/>
<evidence type="ECO:0000256" key="5">
    <source>
        <dbReference type="ARBA" id="ARBA00023316"/>
    </source>
</evidence>
<dbReference type="Gene3D" id="3.40.80.10">
    <property type="entry name" value="Peptidoglycan recognition protein-like"/>
    <property type="match status" value="1"/>
</dbReference>
<keyword evidence="4" id="KW-1015">Disulfide bond</keyword>
<evidence type="ECO:0000256" key="1">
    <source>
        <dbReference type="ARBA" id="ARBA00001561"/>
    </source>
</evidence>
<comment type="catalytic activity">
    <reaction evidence="1">
        <text>Hydrolyzes the link between N-acetylmuramoyl residues and L-amino acid residues in certain cell-wall glycopeptides.</text>
        <dbReference type="EC" id="3.5.1.28"/>
    </reaction>
</comment>
<dbReference type="Pfam" id="PF01510">
    <property type="entry name" value="Amidase_2"/>
    <property type="match status" value="1"/>
</dbReference>
<evidence type="ECO:0000256" key="7">
    <source>
        <dbReference type="SAM" id="SignalP"/>
    </source>
</evidence>
<dbReference type="Pfam" id="PF00431">
    <property type="entry name" value="CUB"/>
    <property type="match status" value="1"/>
</dbReference>
<evidence type="ECO:0000256" key="6">
    <source>
        <dbReference type="PROSITE-ProRule" id="PRU00059"/>
    </source>
</evidence>
<dbReference type="SUPFAM" id="SSF49854">
    <property type="entry name" value="Spermadhesin, CUB domain"/>
    <property type="match status" value="1"/>
</dbReference>
<dbReference type="InterPro" id="IPR036505">
    <property type="entry name" value="Amidase/PGRP_sf"/>
</dbReference>
<feature type="domain" description="CUB" evidence="8">
    <location>
        <begin position="23"/>
        <end position="135"/>
    </location>
</feature>
<evidence type="ECO:0000256" key="2">
    <source>
        <dbReference type="ARBA" id="ARBA00011901"/>
    </source>
</evidence>
<dbReference type="PANTHER" id="PTHR30417">
    <property type="entry name" value="N-ACETYLMURAMOYL-L-ALANINE AMIDASE AMID"/>
    <property type="match status" value="1"/>
</dbReference>
<evidence type="ECO:0000259" key="8">
    <source>
        <dbReference type="PROSITE" id="PS01180"/>
    </source>
</evidence>
<accession>A0A914XMK2</accession>
<dbReference type="Gene3D" id="2.60.120.290">
    <property type="entry name" value="Spermadhesin, CUB domain"/>
    <property type="match status" value="1"/>
</dbReference>
<dbReference type="AlphaFoldDB" id="A0A914XMK2"/>
<protein>
    <recommendedName>
        <fullName evidence="2">N-acetylmuramoyl-L-alanine amidase</fullName>
        <ecNumber evidence="2">3.5.1.28</ecNumber>
    </recommendedName>
</protein>
<evidence type="ECO:0000256" key="3">
    <source>
        <dbReference type="ARBA" id="ARBA00022801"/>
    </source>
</evidence>
<dbReference type="GO" id="GO:0008745">
    <property type="term" value="F:N-acetylmuramoyl-L-alanine amidase activity"/>
    <property type="evidence" value="ECO:0007669"/>
    <property type="project" value="UniProtKB-EC"/>
</dbReference>
<dbReference type="PROSITE" id="PS01180">
    <property type="entry name" value="CUB"/>
    <property type="match status" value="1"/>
</dbReference>
<dbReference type="SMART" id="SM00042">
    <property type="entry name" value="CUB"/>
    <property type="match status" value="1"/>
</dbReference>
<organism evidence="9 10">
    <name type="scientific">Plectus sambesii</name>
    <dbReference type="NCBI Taxonomy" id="2011161"/>
    <lineage>
        <taxon>Eukaryota</taxon>
        <taxon>Metazoa</taxon>
        <taxon>Ecdysozoa</taxon>
        <taxon>Nematoda</taxon>
        <taxon>Chromadorea</taxon>
        <taxon>Plectida</taxon>
        <taxon>Plectina</taxon>
        <taxon>Plectoidea</taxon>
        <taxon>Plectidae</taxon>
        <taxon>Plectus</taxon>
    </lineage>
</organism>
<keyword evidence="5" id="KW-0961">Cell wall biogenesis/degradation</keyword>
<keyword evidence="9" id="KW-1185">Reference proteome</keyword>
<dbReference type="GO" id="GO:0009253">
    <property type="term" value="P:peptidoglycan catabolic process"/>
    <property type="evidence" value="ECO:0007669"/>
    <property type="project" value="InterPro"/>
</dbReference>
<reference evidence="10" key="1">
    <citation type="submission" date="2022-11" db="UniProtKB">
        <authorList>
            <consortium name="WormBaseParasite"/>
        </authorList>
    </citation>
    <scope>IDENTIFICATION</scope>
</reference>
<feature type="chain" id="PRO_5037300059" description="N-acetylmuramoyl-L-alanine amidase" evidence="7">
    <location>
        <begin position="19"/>
        <end position="341"/>
    </location>
</feature>
<dbReference type="Proteomes" id="UP000887566">
    <property type="component" value="Unplaced"/>
</dbReference>
<dbReference type="WBParaSite" id="PSAMB.scaffold902size38875.g9535.t1">
    <property type="protein sequence ID" value="PSAMB.scaffold902size38875.g9535.t1"/>
    <property type="gene ID" value="PSAMB.scaffold902size38875.g9535"/>
</dbReference>
<name>A0A914XMK2_9BILA</name>
<dbReference type="GO" id="GO:0009254">
    <property type="term" value="P:peptidoglycan turnover"/>
    <property type="evidence" value="ECO:0007669"/>
    <property type="project" value="TreeGrafter"/>
</dbReference>
<proteinExistence type="predicted"/>
<feature type="signal peptide" evidence="7">
    <location>
        <begin position="1"/>
        <end position="18"/>
    </location>
</feature>
<dbReference type="GO" id="GO:0071555">
    <property type="term" value="P:cell wall organization"/>
    <property type="evidence" value="ECO:0007669"/>
    <property type="project" value="UniProtKB-KW"/>
</dbReference>
<dbReference type="CDD" id="cd00041">
    <property type="entry name" value="CUB"/>
    <property type="match status" value="1"/>
</dbReference>
<evidence type="ECO:0000256" key="4">
    <source>
        <dbReference type="ARBA" id="ARBA00023157"/>
    </source>
</evidence>
<keyword evidence="3" id="KW-0378">Hydrolase</keyword>
<dbReference type="CDD" id="cd06583">
    <property type="entry name" value="PGRP"/>
    <property type="match status" value="1"/>
</dbReference>